<accession>A0ABW6PWU5</accession>
<sequence length="102" mass="11028">MIGIFRPGRRARHAVDTRPTVAEIEARIDAEYAHAVGPDEYPTAKLPAYTAAMIRTRALAVDPEDEMRFTPADLGAGAIDPDGTPVRPRPRHELDAAIGGAR</sequence>
<evidence type="ECO:0000313" key="3">
    <source>
        <dbReference type="Proteomes" id="UP001601444"/>
    </source>
</evidence>
<organism evidence="2 3">
    <name type="scientific">Nocardia thailandica</name>
    <dbReference type="NCBI Taxonomy" id="257275"/>
    <lineage>
        <taxon>Bacteria</taxon>
        <taxon>Bacillati</taxon>
        <taxon>Actinomycetota</taxon>
        <taxon>Actinomycetes</taxon>
        <taxon>Mycobacteriales</taxon>
        <taxon>Nocardiaceae</taxon>
        <taxon>Nocardia</taxon>
    </lineage>
</organism>
<dbReference type="EMBL" id="JBIAMX010000029">
    <property type="protein sequence ID" value="MFF0546905.1"/>
    <property type="molecule type" value="Genomic_DNA"/>
</dbReference>
<keyword evidence="3" id="KW-1185">Reference proteome</keyword>
<gene>
    <name evidence="2" type="ORF">ACFYTF_29120</name>
</gene>
<reference evidence="2 3" key="1">
    <citation type="submission" date="2024-10" db="EMBL/GenBank/DDBJ databases">
        <title>The Natural Products Discovery Center: Release of the First 8490 Sequenced Strains for Exploring Actinobacteria Biosynthetic Diversity.</title>
        <authorList>
            <person name="Kalkreuter E."/>
            <person name="Kautsar S.A."/>
            <person name="Yang D."/>
            <person name="Bader C.D."/>
            <person name="Teijaro C.N."/>
            <person name="Fluegel L."/>
            <person name="Davis C.M."/>
            <person name="Simpson J.R."/>
            <person name="Lauterbach L."/>
            <person name="Steele A.D."/>
            <person name="Gui C."/>
            <person name="Meng S."/>
            <person name="Li G."/>
            <person name="Viehrig K."/>
            <person name="Ye F."/>
            <person name="Su P."/>
            <person name="Kiefer A.F."/>
            <person name="Nichols A."/>
            <person name="Cepeda A.J."/>
            <person name="Yan W."/>
            <person name="Fan B."/>
            <person name="Jiang Y."/>
            <person name="Adhikari A."/>
            <person name="Zheng C.-J."/>
            <person name="Schuster L."/>
            <person name="Cowan T.M."/>
            <person name="Smanski M.J."/>
            <person name="Chevrette M.G."/>
            <person name="De Carvalho L.P.S."/>
            <person name="Shen B."/>
        </authorList>
    </citation>
    <scope>NUCLEOTIDE SEQUENCE [LARGE SCALE GENOMIC DNA]</scope>
    <source>
        <strain evidence="2 3">NPDC004045</strain>
    </source>
</reference>
<evidence type="ECO:0000256" key="1">
    <source>
        <dbReference type="SAM" id="MobiDB-lite"/>
    </source>
</evidence>
<protein>
    <submittedName>
        <fullName evidence="2">Uncharacterized protein</fullName>
    </submittedName>
</protein>
<name>A0ABW6PWU5_9NOCA</name>
<dbReference type="RefSeq" id="WP_387703090.1">
    <property type="nucleotide sequence ID" value="NZ_JBIAMX010000029.1"/>
</dbReference>
<proteinExistence type="predicted"/>
<feature type="region of interest" description="Disordered" evidence="1">
    <location>
        <begin position="70"/>
        <end position="102"/>
    </location>
</feature>
<dbReference type="Proteomes" id="UP001601444">
    <property type="component" value="Unassembled WGS sequence"/>
</dbReference>
<evidence type="ECO:0000313" key="2">
    <source>
        <dbReference type="EMBL" id="MFF0546905.1"/>
    </source>
</evidence>
<comment type="caution">
    <text evidence="2">The sequence shown here is derived from an EMBL/GenBank/DDBJ whole genome shotgun (WGS) entry which is preliminary data.</text>
</comment>